<feature type="region of interest" description="Disordered" evidence="1">
    <location>
        <begin position="175"/>
        <end position="246"/>
    </location>
</feature>
<feature type="compositionally biased region" description="Polar residues" evidence="1">
    <location>
        <begin position="182"/>
        <end position="198"/>
    </location>
</feature>
<evidence type="ECO:0000313" key="3">
    <source>
        <dbReference type="Proteomes" id="UP000195011"/>
    </source>
</evidence>
<evidence type="ECO:0000313" key="2">
    <source>
        <dbReference type="EMBL" id="OUE24689.1"/>
    </source>
</evidence>
<organism evidence="2 3">
    <name type="scientific">Clavibacter michiganensis</name>
    <dbReference type="NCBI Taxonomy" id="28447"/>
    <lineage>
        <taxon>Bacteria</taxon>
        <taxon>Bacillati</taxon>
        <taxon>Actinomycetota</taxon>
        <taxon>Actinomycetes</taxon>
        <taxon>Micrococcales</taxon>
        <taxon>Microbacteriaceae</taxon>
        <taxon>Clavibacter</taxon>
    </lineage>
</organism>
<sequence length="246" mass="25653">MIGTANHDTYCGEPTLFVTMRAATSASDSGPISAAGDAPRWCARIPSSVTTSTTPTMIGVSAAATASTPGPATWNVMMPRSSYTRYRSSPATMRHRWYSAAVDSTWSPRPVCWPTKPRTFAPLPMARDPATTTAVVPSAVTTTVPRASPRRAITAVSSRAAGHTLTQAPIVRSAEARAGRVASTSRPARASGTVTASIRPSEIGPSATRKPSHQAAGARPRPRRMRRSSANAAASSSVTSASHTVP</sequence>
<reference evidence="2 3" key="1">
    <citation type="submission" date="2016-08" db="EMBL/GenBank/DDBJ databases">
        <title>Genome sequence of Clavibacter michiganensis spp strain CFBP8017.</title>
        <authorList>
            <person name="Thapa S.P."/>
            <person name="Coaker G."/>
            <person name="Jacques M.-A."/>
        </authorList>
    </citation>
    <scope>NUCLEOTIDE SEQUENCE [LARGE SCALE GENOMIC DNA]</scope>
    <source>
        <strain evidence="2">CFBP8017</strain>
    </source>
</reference>
<comment type="caution">
    <text evidence="2">The sequence shown here is derived from an EMBL/GenBank/DDBJ whole genome shotgun (WGS) entry which is preliminary data.</text>
</comment>
<accession>A0A251YKK2</accession>
<name>A0A251YKK2_9MICO</name>
<feature type="compositionally biased region" description="Low complexity" evidence="1">
    <location>
        <begin position="228"/>
        <end position="246"/>
    </location>
</feature>
<dbReference type="Proteomes" id="UP000195011">
    <property type="component" value="Unassembled WGS sequence"/>
</dbReference>
<gene>
    <name evidence="2" type="ORF">BFL36_06360</name>
</gene>
<protein>
    <submittedName>
        <fullName evidence="2">Uncharacterized protein</fullName>
    </submittedName>
</protein>
<dbReference type="EMBL" id="MDJY01000033">
    <property type="protein sequence ID" value="OUE24689.1"/>
    <property type="molecule type" value="Genomic_DNA"/>
</dbReference>
<proteinExistence type="predicted"/>
<dbReference type="AlphaFoldDB" id="A0A251YKK2"/>
<evidence type="ECO:0000256" key="1">
    <source>
        <dbReference type="SAM" id="MobiDB-lite"/>
    </source>
</evidence>